<keyword evidence="1" id="KW-0812">Transmembrane</keyword>
<name>A0A5J5J4Z6_9MICO</name>
<evidence type="ECO:0000313" key="4">
    <source>
        <dbReference type="Proteomes" id="UP000325827"/>
    </source>
</evidence>
<comment type="caution">
    <text evidence="3">The sequence shown here is derived from an EMBL/GenBank/DDBJ whole genome shotgun (WGS) entry which is preliminary data.</text>
</comment>
<proteinExistence type="predicted"/>
<dbReference type="InterPro" id="IPR055568">
    <property type="entry name" value="DUF7144"/>
</dbReference>
<feature type="transmembrane region" description="Helical" evidence="1">
    <location>
        <begin position="94"/>
        <end position="113"/>
    </location>
</feature>
<dbReference type="EMBL" id="VYSA01000002">
    <property type="protein sequence ID" value="KAA9108403.1"/>
    <property type="molecule type" value="Genomic_DNA"/>
</dbReference>
<accession>A0A5J5J4Z6</accession>
<gene>
    <name evidence="3" type="ORF">F6B43_13575</name>
</gene>
<evidence type="ECO:0000313" key="3">
    <source>
        <dbReference type="EMBL" id="KAA9108403.1"/>
    </source>
</evidence>
<feature type="transmembrane region" description="Helical" evidence="1">
    <location>
        <begin position="12"/>
        <end position="34"/>
    </location>
</feature>
<dbReference type="Proteomes" id="UP000325827">
    <property type="component" value="Unassembled WGS sequence"/>
</dbReference>
<keyword evidence="1" id="KW-0472">Membrane</keyword>
<dbReference type="Pfam" id="PF23636">
    <property type="entry name" value="DUF7144"/>
    <property type="match status" value="1"/>
</dbReference>
<feature type="transmembrane region" description="Helical" evidence="1">
    <location>
        <begin position="69"/>
        <end position="88"/>
    </location>
</feature>
<evidence type="ECO:0000259" key="2">
    <source>
        <dbReference type="Pfam" id="PF23636"/>
    </source>
</evidence>
<feature type="domain" description="DUF7144" evidence="2">
    <location>
        <begin position="9"/>
        <end position="108"/>
    </location>
</feature>
<sequence>MAGTRPGGVTVVSILAWISGLLQLITGILALFVAPTSSAIMVAAWIAIVLGVITILVGAGLWRGSSVARLIATVVFVLNLVNAVFTIFATPANAWSATVNGLFALIGIILLWTKAASDFFRR</sequence>
<dbReference type="RefSeq" id="WP_150449435.1">
    <property type="nucleotide sequence ID" value="NZ_VYSA01000002.1"/>
</dbReference>
<dbReference type="OrthoDB" id="4981655at2"/>
<keyword evidence="1" id="KW-1133">Transmembrane helix</keyword>
<dbReference type="AlphaFoldDB" id="A0A5J5J4Z6"/>
<reference evidence="4" key="1">
    <citation type="submission" date="2019-09" db="EMBL/GenBank/DDBJ databases">
        <title>Mumia zhuanghuii sp. nov. isolated from the intestinal contents of plateau pika (Ochotona curzoniae) in the Qinghai-Tibet plateau of China.</title>
        <authorList>
            <person name="Tian Z."/>
        </authorList>
    </citation>
    <scope>NUCLEOTIDE SEQUENCE [LARGE SCALE GENOMIC DNA]</scope>
    <source>
        <strain evidence="4">JCM 30598</strain>
    </source>
</reference>
<keyword evidence="4" id="KW-1185">Reference proteome</keyword>
<feature type="transmembrane region" description="Helical" evidence="1">
    <location>
        <begin position="40"/>
        <end position="62"/>
    </location>
</feature>
<organism evidence="3 4">
    <name type="scientific">Microbacterium rhizomatis</name>
    <dbReference type="NCBI Taxonomy" id="1631477"/>
    <lineage>
        <taxon>Bacteria</taxon>
        <taxon>Bacillati</taxon>
        <taxon>Actinomycetota</taxon>
        <taxon>Actinomycetes</taxon>
        <taxon>Micrococcales</taxon>
        <taxon>Microbacteriaceae</taxon>
        <taxon>Microbacterium</taxon>
    </lineage>
</organism>
<protein>
    <recommendedName>
        <fullName evidence="2">DUF7144 domain-containing protein</fullName>
    </recommendedName>
</protein>
<evidence type="ECO:0000256" key="1">
    <source>
        <dbReference type="SAM" id="Phobius"/>
    </source>
</evidence>